<dbReference type="RefSeq" id="WP_249100203.1">
    <property type="nucleotide sequence ID" value="NZ_JAMAST010000005.1"/>
</dbReference>
<sequence>MRLIIDYLYDFLKATWISIICSLSALLVFTGLGLLRSKRSVHALLIWDQRCLLIISALGLFVVSGLLLKRSDATRLVNEASWREHFKRFNFNGVLAIIFAGFILIAGLFDYLLQ</sequence>
<keyword evidence="3" id="KW-1185">Reference proteome</keyword>
<keyword evidence="1" id="KW-0472">Membrane</keyword>
<keyword evidence="1" id="KW-1133">Transmembrane helix</keyword>
<evidence type="ECO:0000256" key="1">
    <source>
        <dbReference type="SAM" id="Phobius"/>
    </source>
</evidence>
<dbReference type="EMBL" id="JAMAST010000005">
    <property type="protein sequence ID" value="MCL1631700.1"/>
    <property type="molecule type" value="Genomic_DNA"/>
</dbReference>
<organism evidence="2 3">
    <name type="scientific">Sporolactobacillus mangiferae</name>
    <dbReference type="NCBI Taxonomy" id="2940498"/>
    <lineage>
        <taxon>Bacteria</taxon>
        <taxon>Bacillati</taxon>
        <taxon>Bacillota</taxon>
        <taxon>Bacilli</taxon>
        <taxon>Bacillales</taxon>
        <taxon>Sporolactobacillaceae</taxon>
        <taxon>Sporolactobacillus</taxon>
    </lineage>
</organism>
<dbReference type="Proteomes" id="UP001203004">
    <property type="component" value="Unassembled WGS sequence"/>
</dbReference>
<feature type="transmembrane region" description="Helical" evidence="1">
    <location>
        <begin position="47"/>
        <end position="68"/>
    </location>
</feature>
<feature type="transmembrane region" description="Helical" evidence="1">
    <location>
        <begin position="12"/>
        <end position="35"/>
    </location>
</feature>
<comment type="caution">
    <text evidence="2">The sequence shown here is derived from an EMBL/GenBank/DDBJ whole genome shotgun (WGS) entry which is preliminary data.</text>
</comment>
<accession>A0ABT0MA06</accession>
<feature type="transmembrane region" description="Helical" evidence="1">
    <location>
        <begin position="89"/>
        <end position="109"/>
    </location>
</feature>
<name>A0ABT0MA06_9BACL</name>
<proteinExistence type="predicted"/>
<evidence type="ECO:0000313" key="3">
    <source>
        <dbReference type="Proteomes" id="UP001203004"/>
    </source>
</evidence>
<reference evidence="2 3" key="1">
    <citation type="submission" date="2022-05" db="EMBL/GenBank/DDBJ databases">
        <title>Sporolactobacillus sp nov CPB3-1, isolated from tree bark (Mangifera indica L.).</title>
        <authorList>
            <person name="Phuengjayaem S."/>
            <person name="Tanasupawat S."/>
        </authorList>
    </citation>
    <scope>NUCLEOTIDE SEQUENCE [LARGE SCALE GENOMIC DNA]</scope>
    <source>
        <strain evidence="2 3">CPB3-1</strain>
    </source>
</reference>
<gene>
    <name evidence="2" type="ORF">M3N64_07025</name>
</gene>
<protein>
    <submittedName>
        <fullName evidence="2">Uncharacterized protein</fullName>
    </submittedName>
</protein>
<evidence type="ECO:0000313" key="2">
    <source>
        <dbReference type="EMBL" id="MCL1631700.1"/>
    </source>
</evidence>
<keyword evidence="1" id="KW-0812">Transmembrane</keyword>